<name>A0A699ZLD4_HAELA</name>
<dbReference type="EMBL" id="BLLF01001021">
    <property type="protein sequence ID" value="GFH16602.1"/>
    <property type="molecule type" value="Genomic_DNA"/>
</dbReference>
<proteinExistence type="predicted"/>
<dbReference type="Proteomes" id="UP000485058">
    <property type="component" value="Unassembled WGS sequence"/>
</dbReference>
<dbReference type="AlphaFoldDB" id="A0A699ZLD4"/>
<protein>
    <submittedName>
        <fullName evidence="1">Uncharacterized protein</fullName>
    </submittedName>
</protein>
<sequence length="95" mass="10004">MRDAGMLGVLTEQGVTSLPKFRNGALPDSAKPGHYIEGPNKRPASCLHKPMRCIGCVYGGCRWPTDGTHCCLTLAARSSPAPSTDSCTPMESPSA</sequence>
<evidence type="ECO:0000313" key="1">
    <source>
        <dbReference type="EMBL" id="GFH16602.1"/>
    </source>
</evidence>
<evidence type="ECO:0000313" key="2">
    <source>
        <dbReference type="Proteomes" id="UP000485058"/>
    </source>
</evidence>
<organism evidence="1 2">
    <name type="scientific">Haematococcus lacustris</name>
    <name type="common">Green alga</name>
    <name type="synonym">Haematococcus pluvialis</name>
    <dbReference type="NCBI Taxonomy" id="44745"/>
    <lineage>
        <taxon>Eukaryota</taxon>
        <taxon>Viridiplantae</taxon>
        <taxon>Chlorophyta</taxon>
        <taxon>core chlorophytes</taxon>
        <taxon>Chlorophyceae</taxon>
        <taxon>CS clade</taxon>
        <taxon>Chlamydomonadales</taxon>
        <taxon>Haematococcaceae</taxon>
        <taxon>Haematococcus</taxon>
    </lineage>
</organism>
<accession>A0A699ZLD4</accession>
<keyword evidence="2" id="KW-1185">Reference proteome</keyword>
<gene>
    <name evidence="1" type="ORF">HaLaN_13047</name>
</gene>
<reference evidence="1 2" key="1">
    <citation type="submission" date="2020-02" db="EMBL/GenBank/DDBJ databases">
        <title>Draft genome sequence of Haematococcus lacustris strain NIES-144.</title>
        <authorList>
            <person name="Morimoto D."/>
            <person name="Nakagawa S."/>
            <person name="Yoshida T."/>
            <person name="Sawayama S."/>
        </authorList>
    </citation>
    <scope>NUCLEOTIDE SEQUENCE [LARGE SCALE GENOMIC DNA]</scope>
    <source>
        <strain evidence="1 2">NIES-144</strain>
    </source>
</reference>
<comment type="caution">
    <text evidence="1">The sequence shown here is derived from an EMBL/GenBank/DDBJ whole genome shotgun (WGS) entry which is preliminary data.</text>
</comment>